<dbReference type="RefSeq" id="WP_117987926.1">
    <property type="nucleotide sequence ID" value="NZ_CABMFG010000025.1"/>
</dbReference>
<gene>
    <name evidence="2" type="ORF">DXA68_14885</name>
</gene>
<dbReference type="Pfam" id="PF00534">
    <property type="entry name" value="Glycos_transf_1"/>
    <property type="match status" value="1"/>
</dbReference>
<proteinExistence type="predicted"/>
<accession>A0A413H256</accession>
<dbReference type="InterPro" id="IPR001296">
    <property type="entry name" value="Glyco_trans_1"/>
</dbReference>
<name>A0A413H256_9BACE</name>
<reference evidence="2 3" key="1">
    <citation type="submission" date="2018-08" db="EMBL/GenBank/DDBJ databases">
        <title>A genome reference for cultivated species of the human gut microbiota.</title>
        <authorList>
            <person name="Zou Y."/>
            <person name="Xue W."/>
            <person name="Luo G."/>
        </authorList>
    </citation>
    <scope>NUCLEOTIDE SEQUENCE [LARGE SCALE GENOMIC DNA]</scope>
    <source>
        <strain evidence="2 3">OF03-9BH</strain>
    </source>
</reference>
<dbReference type="GO" id="GO:0016757">
    <property type="term" value="F:glycosyltransferase activity"/>
    <property type="evidence" value="ECO:0007669"/>
    <property type="project" value="InterPro"/>
</dbReference>
<dbReference type="Proteomes" id="UP000286075">
    <property type="component" value="Unassembled WGS sequence"/>
</dbReference>
<keyword evidence="2" id="KW-0808">Transferase</keyword>
<dbReference type="EMBL" id="QSCF01000025">
    <property type="protein sequence ID" value="RGX77554.1"/>
    <property type="molecule type" value="Genomic_DNA"/>
</dbReference>
<dbReference type="CDD" id="cd03801">
    <property type="entry name" value="GT4_PimA-like"/>
    <property type="match status" value="1"/>
</dbReference>
<evidence type="ECO:0000313" key="2">
    <source>
        <dbReference type="EMBL" id="RGX77554.1"/>
    </source>
</evidence>
<dbReference type="PANTHER" id="PTHR45947">
    <property type="entry name" value="SULFOQUINOVOSYL TRANSFERASE SQD2"/>
    <property type="match status" value="1"/>
</dbReference>
<evidence type="ECO:0000313" key="3">
    <source>
        <dbReference type="Proteomes" id="UP000286075"/>
    </source>
</evidence>
<protein>
    <submittedName>
        <fullName evidence="2">Glycosyltransferase family 1 protein</fullName>
    </submittedName>
</protein>
<feature type="domain" description="Glycosyl transferase family 1" evidence="1">
    <location>
        <begin position="225"/>
        <end position="383"/>
    </location>
</feature>
<dbReference type="SUPFAM" id="SSF53756">
    <property type="entry name" value="UDP-Glycosyltransferase/glycogen phosphorylase"/>
    <property type="match status" value="1"/>
</dbReference>
<evidence type="ECO:0000259" key="1">
    <source>
        <dbReference type="Pfam" id="PF00534"/>
    </source>
</evidence>
<sequence length="409" mass="47091">MRVLWFSINPSLFTPHTDGHNGGGWIASLEQIVRTEQNIQLGIAFEFSDNHFHYDKDGVTYYPIRCNKSSWIKRRLDNSDEKKKATYYLKIIKDFKPDLIQIFGSENDFGIICQYTQIPVVIHMQGCIPPYHNALFPVGVNSFDFIFHRGLSLHRRMIGIRSEPAFHKRAEQEIRTIQSCHYFMGRTEWDKNLINLFNPNATYFHCEEALRDSFINNGKQWTLQESDKVRIISVISNPWYKGVDLILKTAQLLKRFTDLDFEWQVYGVQNIRFYEHKYKIKAVNVNVKTMGTASKEELVDALCSATCYVHPSYIDNSPNSLCEAQLLGLPVLATHVGGISSLIRDGETGILFPANAPYTLAALIKRTNADKELVLQLSCKARQQAIERHNPNAIRTRLLEIYKQILGQK</sequence>
<dbReference type="InterPro" id="IPR050194">
    <property type="entry name" value="Glycosyltransferase_grp1"/>
</dbReference>
<dbReference type="PANTHER" id="PTHR45947:SF3">
    <property type="entry name" value="SULFOQUINOVOSYL TRANSFERASE SQD2"/>
    <property type="match status" value="1"/>
</dbReference>
<dbReference type="AlphaFoldDB" id="A0A413H256"/>
<dbReference type="OrthoDB" id="1096251at2"/>
<dbReference type="Gene3D" id="3.40.50.2000">
    <property type="entry name" value="Glycogen Phosphorylase B"/>
    <property type="match status" value="2"/>
</dbReference>
<organism evidence="2 3">
    <name type="scientific">Bacteroides stercorirosoris</name>
    <dbReference type="NCBI Taxonomy" id="871324"/>
    <lineage>
        <taxon>Bacteria</taxon>
        <taxon>Pseudomonadati</taxon>
        <taxon>Bacteroidota</taxon>
        <taxon>Bacteroidia</taxon>
        <taxon>Bacteroidales</taxon>
        <taxon>Bacteroidaceae</taxon>
        <taxon>Bacteroides</taxon>
    </lineage>
</organism>
<comment type="caution">
    <text evidence="2">The sequence shown here is derived from an EMBL/GenBank/DDBJ whole genome shotgun (WGS) entry which is preliminary data.</text>
</comment>